<dbReference type="Gene3D" id="3.90.550.60">
    <property type="match status" value="1"/>
</dbReference>
<reference evidence="1 2" key="1">
    <citation type="submission" date="2014-12" db="EMBL/GenBank/DDBJ databases">
        <title>Complete genome sequence of Bifidobacterium longum subsp. infantis BT1.</title>
        <authorList>
            <person name="Kim J.F."/>
            <person name="Kwak M.-J."/>
        </authorList>
    </citation>
    <scope>NUCLEOTIDE SEQUENCE [LARGE SCALE GENOMIC DNA]</scope>
    <source>
        <strain evidence="1 2">BT1</strain>
    </source>
</reference>
<organism evidence="1 2">
    <name type="scientific">Bifidobacterium longum subsp. infantis</name>
    <dbReference type="NCBI Taxonomy" id="1682"/>
    <lineage>
        <taxon>Bacteria</taxon>
        <taxon>Bacillati</taxon>
        <taxon>Actinomycetota</taxon>
        <taxon>Actinomycetes</taxon>
        <taxon>Bifidobacteriales</taxon>
        <taxon>Bifidobacteriaceae</taxon>
        <taxon>Bifidobacterium</taxon>
    </lineage>
</organism>
<sequence>MLVDLSRPVWKPSLSSCAILPLYVKSPSYSGVGDGTLTVGAYSYADFMTYFGAFSLKKWRSYTGIDDLTPTLIVETSAPVHITLTEMIYRRLEKRVICESDHAPSQTQDGWYRYTIAYPKELDAQLVAFTITTNAYPATVRNAAYYADLPAPQETRIEIITTTYRKERQVARNIELIRKELLDNGAWGDHFRLTVVDNGRTLSEAVCADNPAVTLIPNGNVGGAGGFAAGMLHAVESGWATHVLLMDDDVTVCPESFKRSLRLLEYVGPEYQEATIAGAMLSTANFEMQQEDIGVITPERNLRPFKPRLIMDREYDISFNEELIPASDADGLYSAWWYSCFPARRITDYGLPIPLFYRRDDVEYATRIQEKEPLKFITINGVCVWHDAFDLRWNAAVEVYLATRNMLIQEAFTPDPHHSMSAMIQLMRDNVINHGRRFDYASMELTCDAIEDYLRGPDYYRRPVGEDLFRKARDKAERLTPLEEIPDAPDAIDIFALELNANDENVEAIEKPDIPDSRDRARLMARVRRRLRRVLQRGEAVEAHPIQERPISDDKMVIIPNDGWCRPWRILHDAGKALAVDTTGRHGALRVRDEARNGQLRERFERLAQTLLDDTDVRQAYRKCRDEMTSFEFWHTYLEEAKR</sequence>
<dbReference type="AlphaFoldDB" id="A0A0M4LG02"/>
<protein>
    <submittedName>
        <fullName evidence="1">dTDP-rhamnosyl transferase RfbF</fullName>
    </submittedName>
</protein>
<dbReference type="Proteomes" id="UP000067206">
    <property type="component" value="Chromosome"/>
</dbReference>
<proteinExistence type="predicted"/>
<gene>
    <name evidence="1" type="ORF">RY67_533</name>
</gene>
<dbReference type="EMBL" id="CP010411">
    <property type="protein sequence ID" value="ALE08596.1"/>
    <property type="molecule type" value="Genomic_DNA"/>
</dbReference>
<evidence type="ECO:0000313" key="1">
    <source>
        <dbReference type="EMBL" id="ALE08596.1"/>
    </source>
</evidence>
<accession>A0A0M4LG02</accession>
<dbReference type="RefSeq" id="WP_060620238.1">
    <property type="nucleotide sequence ID" value="NZ_CP010411.1"/>
</dbReference>
<evidence type="ECO:0000313" key="2">
    <source>
        <dbReference type="Proteomes" id="UP000067206"/>
    </source>
</evidence>
<dbReference type="GO" id="GO:0016740">
    <property type="term" value="F:transferase activity"/>
    <property type="evidence" value="ECO:0007669"/>
    <property type="project" value="UniProtKB-KW"/>
</dbReference>
<keyword evidence="1" id="KW-0808">Transferase</keyword>
<name>A0A0M4LG02_BIFLI</name>
<dbReference type="SUPFAM" id="SSF53448">
    <property type="entry name" value="Nucleotide-diphospho-sugar transferases"/>
    <property type="match status" value="1"/>
</dbReference>
<dbReference type="PATRIC" id="fig|1682.24.peg.515"/>
<dbReference type="InterPro" id="IPR029044">
    <property type="entry name" value="Nucleotide-diphossugar_trans"/>
</dbReference>